<comment type="caution">
    <text evidence="1">The sequence shown here is derived from an EMBL/GenBank/DDBJ whole genome shotgun (WGS) entry which is preliminary data.</text>
</comment>
<name>A0AAV6PIS5_SOLSE</name>
<accession>A0AAV6PIS5</accession>
<proteinExistence type="predicted"/>
<keyword evidence="2" id="KW-1185">Reference proteome</keyword>
<dbReference type="AlphaFoldDB" id="A0AAV6PIS5"/>
<evidence type="ECO:0000313" key="2">
    <source>
        <dbReference type="Proteomes" id="UP000693946"/>
    </source>
</evidence>
<evidence type="ECO:0008006" key="3">
    <source>
        <dbReference type="Google" id="ProtNLM"/>
    </source>
</evidence>
<dbReference type="EMBL" id="JAGKHQ010000890">
    <property type="protein sequence ID" value="KAG7463276.1"/>
    <property type="molecule type" value="Genomic_DNA"/>
</dbReference>
<sequence>MVATTRSRSLALSLSYSHCLALPLSRRNNRITAASQSGFPSQICEDVCCGSSPVKSFIPAVSALITLTSFSQE</sequence>
<gene>
    <name evidence="1" type="ORF">JOB18_016415</name>
</gene>
<reference evidence="1 2" key="1">
    <citation type="journal article" date="2021" name="Sci. Rep.">
        <title>Chromosome anchoring in Senegalese sole (Solea senegalensis) reveals sex-associated markers and genome rearrangements in flatfish.</title>
        <authorList>
            <person name="Guerrero-Cozar I."/>
            <person name="Gomez-Garrido J."/>
            <person name="Berbel C."/>
            <person name="Martinez-Blanch J.F."/>
            <person name="Alioto T."/>
            <person name="Claros M.G."/>
            <person name="Gagnaire P.A."/>
            <person name="Manchado M."/>
        </authorList>
    </citation>
    <scope>NUCLEOTIDE SEQUENCE [LARGE SCALE GENOMIC DNA]</scope>
    <source>
        <strain evidence="1">Sse05_10M</strain>
    </source>
</reference>
<protein>
    <recommendedName>
        <fullName evidence="3">Secreted protein</fullName>
    </recommendedName>
</protein>
<evidence type="ECO:0000313" key="1">
    <source>
        <dbReference type="EMBL" id="KAG7463276.1"/>
    </source>
</evidence>
<organism evidence="1 2">
    <name type="scientific">Solea senegalensis</name>
    <name type="common">Senegalese sole</name>
    <dbReference type="NCBI Taxonomy" id="28829"/>
    <lineage>
        <taxon>Eukaryota</taxon>
        <taxon>Metazoa</taxon>
        <taxon>Chordata</taxon>
        <taxon>Craniata</taxon>
        <taxon>Vertebrata</taxon>
        <taxon>Euteleostomi</taxon>
        <taxon>Actinopterygii</taxon>
        <taxon>Neopterygii</taxon>
        <taxon>Teleostei</taxon>
        <taxon>Neoteleostei</taxon>
        <taxon>Acanthomorphata</taxon>
        <taxon>Carangaria</taxon>
        <taxon>Pleuronectiformes</taxon>
        <taxon>Pleuronectoidei</taxon>
        <taxon>Soleidae</taxon>
        <taxon>Solea</taxon>
    </lineage>
</organism>
<dbReference type="Proteomes" id="UP000693946">
    <property type="component" value="Unassembled WGS sequence"/>
</dbReference>